<protein>
    <recommendedName>
        <fullName evidence="1">4Fe4S-binding SPASM domain-containing protein</fullName>
    </recommendedName>
</protein>
<proteinExistence type="predicted"/>
<reference evidence="2" key="1">
    <citation type="submission" date="2019-02" db="EMBL/GenBank/DDBJ databases">
        <authorList>
            <person name="Li S.-H."/>
        </authorList>
    </citation>
    <scope>NUCLEOTIDE SEQUENCE</scope>
    <source>
        <strain evidence="2">IMCC11814</strain>
    </source>
</reference>
<accession>A0ABT3T5Y3</accession>
<evidence type="ECO:0000259" key="1">
    <source>
        <dbReference type="Pfam" id="PF13186"/>
    </source>
</evidence>
<dbReference type="SUPFAM" id="SSF102114">
    <property type="entry name" value="Radical SAM enzymes"/>
    <property type="match status" value="1"/>
</dbReference>
<comment type="caution">
    <text evidence="2">The sequence shown here is derived from an EMBL/GenBank/DDBJ whole genome shotgun (WGS) entry which is preliminary data.</text>
</comment>
<sequence length="141" mass="16309">MSNNIIYREKNPTAKNLTRDCLDPWNRVLFRPGGTIHPCFVTEESVGSLSRQRPLDEILNGPEIKRYRSGILTGDLVPACRDCHCKAWVSIPEMENSVRKYLREYDRTTRPGVVEKCTFLITQIMRKVIDKIVGSCKKLRR</sequence>
<dbReference type="InterPro" id="IPR013785">
    <property type="entry name" value="Aldolase_TIM"/>
</dbReference>
<dbReference type="Pfam" id="PF13186">
    <property type="entry name" value="SPASM"/>
    <property type="match status" value="1"/>
</dbReference>
<evidence type="ECO:0000313" key="2">
    <source>
        <dbReference type="EMBL" id="MCX2977681.1"/>
    </source>
</evidence>
<name>A0ABT3T5Y3_9GAMM</name>
<evidence type="ECO:0000313" key="3">
    <source>
        <dbReference type="Proteomes" id="UP001143304"/>
    </source>
</evidence>
<dbReference type="Gene3D" id="3.20.20.70">
    <property type="entry name" value="Aldolase class I"/>
    <property type="match status" value="1"/>
</dbReference>
<keyword evidence="3" id="KW-1185">Reference proteome</keyword>
<dbReference type="InterPro" id="IPR023885">
    <property type="entry name" value="4Fe4S-binding_SPASM_dom"/>
</dbReference>
<dbReference type="EMBL" id="SHNO01000001">
    <property type="protein sequence ID" value="MCX2977681.1"/>
    <property type="molecule type" value="Genomic_DNA"/>
</dbReference>
<dbReference type="CDD" id="cd21109">
    <property type="entry name" value="SPASM"/>
    <property type="match status" value="1"/>
</dbReference>
<organism evidence="2 3">
    <name type="scientific">Candidatus Marimicrobium litorale</name>
    <dbReference type="NCBI Taxonomy" id="2518991"/>
    <lineage>
        <taxon>Bacteria</taxon>
        <taxon>Pseudomonadati</taxon>
        <taxon>Pseudomonadota</taxon>
        <taxon>Gammaproteobacteria</taxon>
        <taxon>Cellvibrionales</taxon>
        <taxon>Halieaceae</taxon>
        <taxon>Marimicrobium</taxon>
    </lineage>
</organism>
<dbReference type="Proteomes" id="UP001143304">
    <property type="component" value="Unassembled WGS sequence"/>
</dbReference>
<gene>
    <name evidence="2" type="ORF">EYC82_09975</name>
</gene>
<feature type="domain" description="4Fe4S-binding SPASM" evidence="1">
    <location>
        <begin position="21"/>
        <end position="84"/>
    </location>
</feature>
<dbReference type="InterPro" id="IPR058240">
    <property type="entry name" value="rSAM_sf"/>
</dbReference>